<dbReference type="SMART" id="SM00129">
    <property type="entry name" value="KISc"/>
    <property type="match status" value="1"/>
</dbReference>
<evidence type="ECO:0000259" key="6">
    <source>
        <dbReference type="PROSITE" id="PS50067"/>
    </source>
</evidence>
<comment type="subcellular location">
    <subcellularLocation>
        <location evidence="1">Cytoplasm</location>
        <location evidence="1">Cytoskeleton</location>
    </subcellularLocation>
</comment>
<dbReference type="GO" id="GO:0005871">
    <property type="term" value="C:kinesin complex"/>
    <property type="evidence" value="ECO:0007669"/>
    <property type="project" value="TreeGrafter"/>
</dbReference>
<dbReference type="PROSITE" id="PS50067">
    <property type="entry name" value="KINESIN_MOTOR_2"/>
    <property type="match status" value="1"/>
</dbReference>
<evidence type="ECO:0000313" key="7">
    <source>
        <dbReference type="Proteomes" id="UP000038045"/>
    </source>
</evidence>
<dbReference type="InterPro" id="IPR027640">
    <property type="entry name" value="Kinesin-like_fam"/>
</dbReference>
<keyword evidence="4" id="KW-0206">Cytoskeleton</keyword>
<dbReference type="PANTHER" id="PTHR24115:SF1004">
    <property type="entry name" value="KINESIN-LIKE PROTEIN KIF15"/>
    <property type="match status" value="1"/>
</dbReference>
<dbReference type="GO" id="GO:0007018">
    <property type="term" value="P:microtubule-based movement"/>
    <property type="evidence" value="ECO:0007669"/>
    <property type="project" value="InterPro"/>
</dbReference>
<dbReference type="GO" id="GO:0008017">
    <property type="term" value="F:microtubule binding"/>
    <property type="evidence" value="ECO:0007669"/>
    <property type="project" value="InterPro"/>
</dbReference>
<dbReference type="AlphaFoldDB" id="A0A0N4Z266"/>
<feature type="domain" description="Kinesin motor" evidence="6">
    <location>
        <begin position="12"/>
        <end position="200"/>
    </location>
</feature>
<protein>
    <submittedName>
        <fullName evidence="8">Kinesin motor domain-containing protein</fullName>
    </submittedName>
</protein>
<keyword evidence="2 5" id="KW-0547">Nucleotide-binding</keyword>
<organism evidence="7 8">
    <name type="scientific">Parastrongyloides trichosuri</name>
    <name type="common">Possum-specific nematode worm</name>
    <dbReference type="NCBI Taxonomy" id="131310"/>
    <lineage>
        <taxon>Eukaryota</taxon>
        <taxon>Metazoa</taxon>
        <taxon>Ecdysozoa</taxon>
        <taxon>Nematoda</taxon>
        <taxon>Chromadorea</taxon>
        <taxon>Rhabditida</taxon>
        <taxon>Tylenchina</taxon>
        <taxon>Panagrolaimomorpha</taxon>
        <taxon>Strongyloidoidea</taxon>
        <taxon>Strongyloididae</taxon>
        <taxon>Parastrongyloides</taxon>
    </lineage>
</organism>
<evidence type="ECO:0000256" key="4">
    <source>
        <dbReference type="ARBA" id="ARBA00023212"/>
    </source>
</evidence>
<keyword evidence="3 5" id="KW-0067">ATP-binding</keyword>
<dbReference type="PANTHER" id="PTHR24115">
    <property type="entry name" value="KINESIN-RELATED"/>
    <property type="match status" value="1"/>
</dbReference>
<dbReference type="GO" id="GO:0005524">
    <property type="term" value="F:ATP binding"/>
    <property type="evidence" value="ECO:0007669"/>
    <property type="project" value="UniProtKB-UniRule"/>
</dbReference>
<keyword evidence="7" id="KW-1185">Reference proteome</keyword>
<feature type="binding site" evidence="5">
    <location>
        <begin position="91"/>
        <end position="98"/>
    </location>
    <ligand>
        <name>ATP</name>
        <dbReference type="ChEBI" id="CHEBI:30616"/>
    </ligand>
</feature>
<keyword evidence="4" id="KW-0963">Cytoplasm</keyword>
<comment type="similarity">
    <text evidence="5">Belongs to the TRAFAC class myosin-kinesin ATPase superfamily. Kinesin family.</text>
</comment>
<dbReference type="InterPro" id="IPR036961">
    <property type="entry name" value="Kinesin_motor_dom_sf"/>
</dbReference>
<dbReference type="Pfam" id="PF00225">
    <property type="entry name" value="Kinesin"/>
    <property type="match status" value="1"/>
</dbReference>
<evidence type="ECO:0000256" key="3">
    <source>
        <dbReference type="ARBA" id="ARBA00022840"/>
    </source>
</evidence>
<dbReference type="SUPFAM" id="SSF52540">
    <property type="entry name" value="P-loop containing nucleoside triphosphate hydrolases"/>
    <property type="match status" value="1"/>
</dbReference>
<proteinExistence type="inferred from homology"/>
<dbReference type="Gene3D" id="3.40.850.10">
    <property type="entry name" value="Kinesin motor domain"/>
    <property type="match status" value="1"/>
</dbReference>
<dbReference type="STRING" id="131310.A0A0N4Z266"/>
<reference evidence="8" key="1">
    <citation type="submission" date="2017-02" db="UniProtKB">
        <authorList>
            <consortium name="WormBaseParasite"/>
        </authorList>
    </citation>
    <scope>IDENTIFICATION</scope>
</reference>
<evidence type="ECO:0000313" key="8">
    <source>
        <dbReference type="WBParaSite" id="PTRK_0000096100.1"/>
    </source>
</evidence>
<accession>A0A0N4Z266</accession>
<evidence type="ECO:0000256" key="5">
    <source>
        <dbReference type="PROSITE-ProRule" id="PRU00283"/>
    </source>
</evidence>
<dbReference type="Proteomes" id="UP000038045">
    <property type="component" value="Unplaced"/>
</dbReference>
<sequence>MNAMATPFSKAKVIVCLKNKKNASINKCGRVRVLDNKMIEVAAPRIQPKIFGPFDGILDQDFTNERIFFEEIKPYVDGTFEGFKNFVISYGFSSSGKTNVLFGSDMNLSGGIVLEALKYAFEKGSNTSYCTTTMKLSIFELCGDRLFDLVVGDRRELSLNVDNENRLIIKELTALKIGSVEEAHHILKSAVDRRSVDLNSDFEITGRSHVFVKLETISKTENGLIKFGELMFGDLCTSSLMCNKEDKQFCMDVAATKNGYMFLNVLLENMLKRPDSSHSFRDSVLVYLLKPVVLGMYGVAMVFSLTVDHVSSDAISTLGIADKFRQLRCNPSVETEMSMRTGRRPGMILVSEEFVDDLDDIGYVVMDCDYDSIKHDYLGNIERNKKALAMSNHELRGLEIKLEQDRERDKLERERYEAALEENCRINERFLAAKKEKECLEVDLKKVISKKEDSLMEFYAQQKLHTELLEQHNELKFMCGKSLEASHDLDNTVRKLNGIMDQSMIKNEEARFKISSECDDLIGSIDKLHKALEVTVIENGSKIKELDGRWRNFKVELLELISEINSKISQRVDPGVIEEGVSRARESLELIVAGLRCAHEKCLHLFAESRSVVFDYDASVKEKKHVLVSSMNSILNGHGDENVKRMGANDLLFTEMENVENNMKGLMEILRNIDTIPVPEFDLSTLKIPSEGELQRTEASGICNVPRVEKFDVPVSVESLVLIEKMIFGEAYNLQAVNDENKEN</sequence>
<dbReference type="WBParaSite" id="PTRK_0000096100.1">
    <property type="protein sequence ID" value="PTRK_0000096100.1"/>
    <property type="gene ID" value="PTRK_0000096100"/>
</dbReference>
<dbReference type="InterPro" id="IPR001752">
    <property type="entry name" value="Kinesin_motor_dom"/>
</dbReference>
<dbReference type="GO" id="GO:0003777">
    <property type="term" value="F:microtubule motor activity"/>
    <property type="evidence" value="ECO:0007669"/>
    <property type="project" value="InterPro"/>
</dbReference>
<dbReference type="GO" id="GO:0016887">
    <property type="term" value="F:ATP hydrolysis activity"/>
    <property type="evidence" value="ECO:0007669"/>
    <property type="project" value="TreeGrafter"/>
</dbReference>
<name>A0A0N4Z266_PARTI</name>
<dbReference type="GO" id="GO:0005874">
    <property type="term" value="C:microtubule"/>
    <property type="evidence" value="ECO:0007669"/>
    <property type="project" value="TreeGrafter"/>
</dbReference>
<evidence type="ECO:0000256" key="2">
    <source>
        <dbReference type="ARBA" id="ARBA00022741"/>
    </source>
</evidence>
<dbReference type="InterPro" id="IPR027417">
    <property type="entry name" value="P-loop_NTPase"/>
</dbReference>
<keyword evidence="5" id="KW-0505">Motor protein</keyword>
<evidence type="ECO:0000256" key="1">
    <source>
        <dbReference type="ARBA" id="ARBA00004245"/>
    </source>
</evidence>